<dbReference type="Gene3D" id="3.30.70.100">
    <property type="match status" value="1"/>
</dbReference>
<keyword evidence="5 7" id="KW-1133">Transmembrane helix</keyword>
<dbReference type="HOGENOM" id="CLU_037945_1_1_7"/>
<evidence type="ECO:0000259" key="10">
    <source>
        <dbReference type="Pfam" id="PF21088"/>
    </source>
</evidence>
<dbReference type="InterPro" id="IPR049278">
    <property type="entry name" value="MS_channel_C"/>
</dbReference>
<dbReference type="Proteomes" id="UP000002601">
    <property type="component" value="Chromosome"/>
</dbReference>
<feature type="transmembrane region" description="Helical" evidence="7">
    <location>
        <begin position="110"/>
        <end position="139"/>
    </location>
</feature>
<organism evidence="11 12">
    <name type="scientific">Maridesulfovibrio salexigens (strain ATCC 14822 / DSM 2638 / NCIMB 8403 / VKM B-1763)</name>
    <name type="common">Desulfovibrio salexigens</name>
    <dbReference type="NCBI Taxonomy" id="526222"/>
    <lineage>
        <taxon>Bacteria</taxon>
        <taxon>Pseudomonadati</taxon>
        <taxon>Thermodesulfobacteriota</taxon>
        <taxon>Desulfovibrionia</taxon>
        <taxon>Desulfovibrionales</taxon>
        <taxon>Desulfovibrionaceae</taxon>
        <taxon>Maridesulfovibrio</taxon>
    </lineage>
</organism>
<evidence type="ECO:0000256" key="1">
    <source>
        <dbReference type="ARBA" id="ARBA00004651"/>
    </source>
</evidence>
<proteinExistence type="inferred from homology"/>
<comment type="similarity">
    <text evidence="2">Belongs to the MscS (TC 1.A.23) family.</text>
</comment>
<feature type="domain" description="Mechanosensitive ion channel transmembrane helices 2/3" evidence="10">
    <location>
        <begin position="83"/>
        <end position="124"/>
    </location>
</feature>
<protein>
    <submittedName>
        <fullName evidence="11">MscS Mechanosensitive ion channel</fullName>
    </submittedName>
</protein>
<keyword evidence="12" id="KW-1185">Reference proteome</keyword>
<dbReference type="InterPro" id="IPR011014">
    <property type="entry name" value="MscS_channel_TM-2"/>
</dbReference>
<evidence type="ECO:0000313" key="12">
    <source>
        <dbReference type="Proteomes" id="UP000002601"/>
    </source>
</evidence>
<sequence>MSETGKAAADAMSELKIDLMNPDSVSKFAEDAIAFVSVHGLRILVAILVLLVGRIISRQVSKVVRRVMLKAKVDDILTSFIATIVYYALLSAFVVAALGQAGINVTSFLAVLGAAGLAIGLALKDTLANFAAGVMLILFRMFKKGDYVTVAGTSGTVQELSAFYTELSTPDNQRVVVPNSSILGSVIVNTSAHKTRRIDLIIGISYEDDIEKAKSIIKSILEAEGRLLKTPEPLIAVGNLGDSSVDIFVRPWVATSDYWPTKFALLEKIKISLDEAGISIPYPQSDVHLHKVE</sequence>
<evidence type="ECO:0000313" key="11">
    <source>
        <dbReference type="EMBL" id="ACS80273.1"/>
    </source>
</evidence>
<dbReference type="SUPFAM" id="SSF82689">
    <property type="entry name" value="Mechanosensitive channel protein MscS (YggB), C-terminal domain"/>
    <property type="match status" value="1"/>
</dbReference>
<feature type="domain" description="Mechanosensitive ion channel MscS" evidence="8">
    <location>
        <begin position="125"/>
        <end position="191"/>
    </location>
</feature>
<name>C6BWJ3_MARSD</name>
<keyword evidence="3" id="KW-1003">Cell membrane</keyword>
<dbReference type="InterPro" id="IPR045275">
    <property type="entry name" value="MscS_archaea/bacteria_type"/>
</dbReference>
<evidence type="ECO:0000256" key="4">
    <source>
        <dbReference type="ARBA" id="ARBA00022692"/>
    </source>
</evidence>
<evidence type="ECO:0000256" key="5">
    <source>
        <dbReference type="ARBA" id="ARBA00022989"/>
    </source>
</evidence>
<dbReference type="KEGG" id="dsa:Desal_2217"/>
<reference evidence="11 12" key="1">
    <citation type="submission" date="2009-06" db="EMBL/GenBank/DDBJ databases">
        <title>Complete sequence of Desulfovibrio salexigens DSM 2638.</title>
        <authorList>
            <consortium name="US DOE Joint Genome Institute"/>
            <person name="Lucas S."/>
            <person name="Copeland A."/>
            <person name="Lapidus A."/>
            <person name="Glavina del Rio T."/>
            <person name="Tice H."/>
            <person name="Bruce D."/>
            <person name="Goodwin L."/>
            <person name="Pitluck S."/>
            <person name="Munk A.C."/>
            <person name="Brettin T."/>
            <person name="Detter J.C."/>
            <person name="Han C."/>
            <person name="Tapia R."/>
            <person name="Larimer F."/>
            <person name="Land M."/>
            <person name="Hauser L."/>
            <person name="Kyrpides N."/>
            <person name="Anderson I."/>
            <person name="Wall J.D."/>
            <person name="Arkin A.P."/>
            <person name="Dehal P."/>
            <person name="Chivian D."/>
            <person name="Giles B."/>
            <person name="Hazen T.C."/>
        </authorList>
    </citation>
    <scope>NUCLEOTIDE SEQUENCE [LARGE SCALE GENOMIC DNA]</scope>
    <source>
        <strain evidence="12">ATCC 14822 / DSM 2638 / NCIMB 8403 / VKM B-1763</strain>
    </source>
</reference>
<dbReference type="InterPro" id="IPR008910">
    <property type="entry name" value="MSC_TM_helix"/>
</dbReference>
<comment type="subcellular location">
    <subcellularLocation>
        <location evidence="1">Cell membrane</location>
        <topology evidence="1">Multi-pass membrane protein</topology>
    </subcellularLocation>
</comment>
<dbReference type="GO" id="GO:0008381">
    <property type="term" value="F:mechanosensitive monoatomic ion channel activity"/>
    <property type="evidence" value="ECO:0007669"/>
    <property type="project" value="InterPro"/>
</dbReference>
<evidence type="ECO:0000256" key="7">
    <source>
        <dbReference type="SAM" id="Phobius"/>
    </source>
</evidence>
<dbReference type="Pfam" id="PF21088">
    <property type="entry name" value="MS_channel_1st"/>
    <property type="match status" value="1"/>
</dbReference>
<dbReference type="Pfam" id="PF21082">
    <property type="entry name" value="MS_channel_3rd"/>
    <property type="match status" value="1"/>
</dbReference>
<dbReference type="InterPro" id="IPR049142">
    <property type="entry name" value="MS_channel_1st"/>
</dbReference>
<evidence type="ECO:0000256" key="3">
    <source>
        <dbReference type="ARBA" id="ARBA00022475"/>
    </source>
</evidence>
<dbReference type="SUPFAM" id="SSF50182">
    <property type="entry name" value="Sm-like ribonucleoproteins"/>
    <property type="match status" value="1"/>
</dbReference>
<evidence type="ECO:0000259" key="8">
    <source>
        <dbReference type="Pfam" id="PF00924"/>
    </source>
</evidence>
<dbReference type="InterPro" id="IPR010920">
    <property type="entry name" value="LSM_dom_sf"/>
</dbReference>
<dbReference type="Pfam" id="PF05552">
    <property type="entry name" value="MS_channel_1st_1"/>
    <property type="match status" value="1"/>
</dbReference>
<dbReference type="PANTHER" id="PTHR30221">
    <property type="entry name" value="SMALL-CONDUCTANCE MECHANOSENSITIVE CHANNEL"/>
    <property type="match status" value="1"/>
</dbReference>
<dbReference type="RefSeq" id="WP_015852089.1">
    <property type="nucleotide sequence ID" value="NC_012881.1"/>
</dbReference>
<dbReference type="InterPro" id="IPR011066">
    <property type="entry name" value="MscS_channel_C_sf"/>
</dbReference>
<dbReference type="Gene3D" id="1.10.287.1260">
    <property type="match status" value="1"/>
</dbReference>
<dbReference type="STRING" id="526222.Desal_2217"/>
<dbReference type="GO" id="GO:0005886">
    <property type="term" value="C:plasma membrane"/>
    <property type="evidence" value="ECO:0007669"/>
    <property type="project" value="UniProtKB-SubCell"/>
</dbReference>
<feature type="domain" description="Mechanosensitive ion channel MscS C-terminal" evidence="9">
    <location>
        <begin position="199"/>
        <end position="280"/>
    </location>
</feature>
<dbReference type="AlphaFoldDB" id="C6BWJ3"/>
<dbReference type="Gene3D" id="2.30.30.60">
    <property type="match status" value="1"/>
</dbReference>
<evidence type="ECO:0000259" key="9">
    <source>
        <dbReference type="Pfam" id="PF21082"/>
    </source>
</evidence>
<gene>
    <name evidence="11" type="ordered locus">Desal_2217</name>
</gene>
<keyword evidence="4 7" id="KW-0812">Transmembrane</keyword>
<dbReference type="PROSITE" id="PS01246">
    <property type="entry name" value="UPF0003"/>
    <property type="match status" value="1"/>
</dbReference>
<feature type="transmembrane region" description="Helical" evidence="7">
    <location>
        <begin position="76"/>
        <end position="98"/>
    </location>
</feature>
<evidence type="ECO:0000256" key="6">
    <source>
        <dbReference type="ARBA" id="ARBA00023136"/>
    </source>
</evidence>
<feature type="transmembrane region" description="Helical" evidence="7">
    <location>
        <begin position="32"/>
        <end position="56"/>
    </location>
</feature>
<dbReference type="InterPro" id="IPR006685">
    <property type="entry name" value="MscS_channel_2nd"/>
</dbReference>
<dbReference type="InterPro" id="IPR006686">
    <property type="entry name" value="MscS_channel_CS"/>
</dbReference>
<accession>C6BWJ3</accession>
<dbReference type="EMBL" id="CP001649">
    <property type="protein sequence ID" value="ACS80273.1"/>
    <property type="molecule type" value="Genomic_DNA"/>
</dbReference>
<dbReference type="Pfam" id="PF00924">
    <property type="entry name" value="MS_channel_2nd"/>
    <property type="match status" value="1"/>
</dbReference>
<dbReference type="InterPro" id="IPR023408">
    <property type="entry name" value="MscS_beta-dom_sf"/>
</dbReference>
<evidence type="ECO:0000256" key="2">
    <source>
        <dbReference type="ARBA" id="ARBA00008017"/>
    </source>
</evidence>
<dbReference type="eggNOG" id="COG0668">
    <property type="taxonomic scope" value="Bacteria"/>
</dbReference>
<keyword evidence="6 7" id="KW-0472">Membrane</keyword>
<dbReference type="SUPFAM" id="SSF82861">
    <property type="entry name" value="Mechanosensitive channel protein MscS (YggB), transmembrane region"/>
    <property type="match status" value="1"/>
</dbReference>
<dbReference type="PANTHER" id="PTHR30221:SF1">
    <property type="entry name" value="SMALL-CONDUCTANCE MECHANOSENSITIVE CHANNEL"/>
    <property type="match status" value="1"/>
</dbReference>